<gene>
    <name evidence="1" type="ORF">Aiant_63960</name>
</gene>
<keyword evidence="2" id="KW-1185">Reference proteome</keyword>
<evidence type="ECO:0008006" key="3">
    <source>
        <dbReference type="Google" id="ProtNLM"/>
    </source>
</evidence>
<dbReference type="EMBL" id="AP023356">
    <property type="protein sequence ID" value="BCJ45739.1"/>
    <property type="molecule type" value="Genomic_DNA"/>
</dbReference>
<dbReference type="Proteomes" id="UP000676967">
    <property type="component" value="Chromosome"/>
</dbReference>
<sequence>MRGIVRTGLIGCVVLGSVTVADEARARPGGGEPVRAVQWTVDSGARRHPVPVPGDVRKGC</sequence>
<protein>
    <recommendedName>
        <fullName evidence="3">Secreted protein</fullName>
    </recommendedName>
</protein>
<proteinExistence type="predicted"/>
<evidence type="ECO:0000313" key="2">
    <source>
        <dbReference type="Proteomes" id="UP000676967"/>
    </source>
</evidence>
<organism evidence="1 2">
    <name type="scientific">Actinoplanes ianthinogenes</name>
    <dbReference type="NCBI Taxonomy" id="122358"/>
    <lineage>
        <taxon>Bacteria</taxon>
        <taxon>Bacillati</taxon>
        <taxon>Actinomycetota</taxon>
        <taxon>Actinomycetes</taxon>
        <taxon>Micromonosporales</taxon>
        <taxon>Micromonosporaceae</taxon>
        <taxon>Actinoplanes</taxon>
    </lineage>
</organism>
<accession>A0ABM7M2M3</accession>
<name>A0ABM7M2M3_9ACTN</name>
<reference evidence="1 2" key="1">
    <citation type="submission" date="2020-08" db="EMBL/GenBank/DDBJ databases">
        <title>Whole genome shotgun sequence of Actinoplanes ianthinogenes NBRC 13996.</title>
        <authorList>
            <person name="Komaki H."/>
            <person name="Tamura T."/>
        </authorList>
    </citation>
    <scope>NUCLEOTIDE SEQUENCE [LARGE SCALE GENOMIC DNA]</scope>
    <source>
        <strain evidence="1 2">NBRC 13996</strain>
    </source>
</reference>
<evidence type="ECO:0000313" key="1">
    <source>
        <dbReference type="EMBL" id="BCJ45739.1"/>
    </source>
</evidence>